<evidence type="ECO:0000256" key="1">
    <source>
        <dbReference type="SAM" id="MobiDB-lite"/>
    </source>
</evidence>
<dbReference type="Proteomes" id="UP001497522">
    <property type="component" value="Chromosome 13"/>
</dbReference>
<gene>
    <name evidence="2" type="ORF">CSSPJE1EN2_LOCUS5469</name>
</gene>
<dbReference type="EMBL" id="OZ023714">
    <property type="protein sequence ID" value="CAK9862474.1"/>
    <property type="molecule type" value="Genomic_DNA"/>
</dbReference>
<sequence>MTNEYFLETQCLQDCVSQQKFELLCSEHRVIACDSQSVEMTLATATSSFLLSLPALVCHGQSIDSNTHTAEYLSTRKNPKGGGSDEDLKNDSLST</sequence>
<evidence type="ECO:0000313" key="3">
    <source>
        <dbReference type="Proteomes" id="UP001497522"/>
    </source>
</evidence>
<name>A0ABP1AIV1_9BRYO</name>
<feature type="region of interest" description="Disordered" evidence="1">
    <location>
        <begin position="69"/>
        <end position="95"/>
    </location>
</feature>
<protein>
    <submittedName>
        <fullName evidence="2">Uncharacterized protein</fullName>
    </submittedName>
</protein>
<reference evidence="2" key="1">
    <citation type="submission" date="2024-03" db="EMBL/GenBank/DDBJ databases">
        <authorList>
            <consortium name="ELIXIR-Norway"/>
            <consortium name="Elixir Norway"/>
        </authorList>
    </citation>
    <scope>NUCLEOTIDE SEQUENCE</scope>
</reference>
<proteinExistence type="predicted"/>
<accession>A0ABP1AIV1</accession>
<evidence type="ECO:0000313" key="2">
    <source>
        <dbReference type="EMBL" id="CAK9862474.1"/>
    </source>
</evidence>
<feature type="compositionally biased region" description="Basic and acidic residues" evidence="1">
    <location>
        <begin position="86"/>
        <end position="95"/>
    </location>
</feature>
<keyword evidence="3" id="KW-1185">Reference proteome</keyword>
<organism evidence="2 3">
    <name type="scientific">Sphagnum jensenii</name>
    <dbReference type="NCBI Taxonomy" id="128206"/>
    <lineage>
        <taxon>Eukaryota</taxon>
        <taxon>Viridiplantae</taxon>
        <taxon>Streptophyta</taxon>
        <taxon>Embryophyta</taxon>
        <taxon>Bryophyta</taxon>
        <taxon>Sphagnophytina</taxon>
        <taxon>Sphagnopsida</taxon>
        <taxon>Sphagnales</taxon>
        <taxon>Sphagnaceae</taxon>
        <taxon>Sphagnum</taxon>
    </lineage>
</organism>